<dbReference type="Proteomes" id="UP000305067">
    <property type="component" value="Unassembled WGS sequence"/>
</dbReference>
<dbReference type="STRING" id="1884261.A0A5C3Q2C3"/>
<organism evidence="2 3">
    <name type="scientific">Pterulicium gracile</name>
    <dbReference type="NCBI Taxonomy" id="1884261"/>
    <lineage>
        <taxon>Eukaryota</taxon>
        <taxon>Fungi</taxon>
        <taxon>Dikarya</taxon>
        <taxon>Basidiomycota</taxon>
        <taxon>Agaricomycotina</taxon>
        <taxon>Agaricomycetes</taxon>
        <taxon>Agaricomycetidae</taxon>
        <taxon>Agaricales</taxon>
        <taxon>Pleurotineae</taxon>
        <taxon>Pterulaceae</taxon>
        <taxon>Pterulicium</taxon>
    </lineage>
</organism>
<dbReference type="EMBL" id="ML178864">
    <property type="protein sequence ID" value="TFK96254.1"/>
    <property type="molecule type" value="Genomic_DNA"/>
</dbReference>
<keyword evidence="3" id="KW-1185">Reference proteome</keyword>
<name>A0A5C3Q2C3_9AGAR</name>
<feature type="region of interest" description="Disordered" evidence="1">
    <location>
        <begin position="95"/>
        <end position="121"/>
    </location>
</feature>
<reference evidence="2 3" key="1">
    <citation type="journal article" date="2019" name="Nat. Ecol. Evol.">
        <title>Megaphylogeny resolves global patterns of mushroom evolution.</title>
        <authorList>
            <person name="Varga T."/>
            <person name="Krizsan K."/>
            <person name="Foldi C."/>
            <person name="Dima B."/>
            <person name="Sanchez-Garcia M."/>
            <person name="Sanchez-Ramirez S."/>
            <person name="Szollosi G.J."/>
            <person name="Szarkandi J.G."/>
            <person name="Papp V."/>
            <person name="Albert L."/>
            <person name="Andreopoulos W."/>
            <person name="Angelini C."/>
            <person name="Antonin V."/>
            <person name="Barry K.W."/>
            <person name="Bougher N.L."/>
            <person name="Buchanan P."/>
            <person name="Buyck B."/>
            <person name="Bense V."/>
            <person name="Catcheside P."/>
            <person name="Chovatia M."/>
            <person name="Cooper J."/>
            <person name="Damon W."/>
            <person name="Desjardin D."/>
            <person name="Finy P."/>
            <person name="Geml J."/>
            <person name="Haridas S."/>
            <person name="Hughes K."/>
            <person name="Justo A."/>
            <person name="Karasinski D."/>
            <person name="Kautmanova I."/>
            <person name="Kiss B."/>
            <person name="Kocsube S."/>
            <person name="Kotiranta H."/>
            <person name="LaButti K.M."/>
            <person name="Lechner B.E."/>
            <person name="Liimatainen K."/>
            <person name="Lipzen A."/>
            <person name="Lukacs Z."/>
            <person name="Mihaltcheva S."/>
            <person name="Morgado L.N."/>
            <person name="Niskanen T."/>
            <person name="Noordeloos M.E."/>
            <person name="Ohm R.A."/>
            <person name="Ortiz-Santana B."/>
            <person name="Ovrebo C."/>
            <person name="Racz N."/>
            <person name="Riley R."/>
            <person name="Savchenko A."/>
            <person name="Shiryaev A."/>
            <person name="Soop K."/>
            <person name="Spirin V."/>
            <person name="Szebenyi C."/>
            <person name="Tomsovsky M."/>
            <person name="Tulloss R.E."/>
            <person name="Uehling J."/>
            <person name="Grigoriev I.V."/>
            <person name="Vagvolgyi C."/>
            <person name="Papp T."/>
            <person name="Martin F.M."/>
            <person name="Miettinen O."/>
            <person name="Hibbett D.S."/>
            <person name="Nagy L.G."/>
        </authorList>
    </citation>
    <scope>NUCLEOTIDE SEQUENCE [LARGE SCALE GENOMIC DNA]</scope>
    <source>
        <strain evidence="2 3">CBS 309.79</strain>
    </source>
</reference>
<evidence type="ECO:0000313" key="2">
    <source>
        <dbReference type="EMBL" id="TFK96254.1"/>
    </source>
</evidence>
<protein>
    <submittedName>
        <fullName evidence="2">Uncharacterized protein</fullName>
    </submittedName>
</protein>
<sequence>MLLDSETRVMEMEEPKAGKDNSLIGIRILGFFALEFFERRERPSHRDHLDTAYEVVLDDILSCQRHSGTGLDDTGLAIQELGLVCRAHLMRGFRTKNTDSGPARHPESPPHVPRQSFEDHKSKLIRSQGEDTNDVREQALLRDGCKCLLTGAFDYDLT</sequence>
<accession>A0A5C3Q2C3</accession>
<gene>
    <name evidence="2" type="ORF">BDV98DRAFT_337398</name>
</gene>
<evidence type="ECO:0000256" key="1">
    <source>
        <dbReference type="SAM" id="MobiDB-lite"/>
    </source>
</evidence>
<proteinExistence type="predicted"/>
<dbReference type="AlphaFoldDB" id="A0A5C3Q2C3"/>
<evidence type="ECO:0000313" key="3">
    <source>
        <dbReference type="Proteomes" id="UP000305067"/>
    </source>
</evidence>
<dbReference type="OrthoDB" id="2104739at2759"/>